<feature type="non-terminal residue" evidence="4">
    <location>
        <position position="1"/>
    </location>
</feature>
<reference evidence="5" key="1">
    <citation type="journal article" date="2014" name="Science">
        <title>Comparative genomics reveals insights into avian genome evolution and adaptation.</title>
        <authorList>
            <consortium name="Avian Genome Consortium"/>
            <person name="Zhang G."/>
            <person name="Li C."/>
            <person name="Li Q."/>
            <person name="Li B."/>
            <person name="Larkin D.M."/>
            <person name="Lee C."/>
            <person name="Storz J.F."/>
            <person name="Antunes A."/>
            <person name="Greenwold M.J."/>
            <person name="Meredith R.W."/>
            <person name="Odeen A."/>
            <person name="Cui J."/>
            <person name="Zhou Q."/>
            <person name="Xu L."/>
            <person name="Pan H."/>
            <person name="Wang Z."/>
            <person name="Jin L."/>
            <person name="Zhang P."/>
            <person name="Hu H."/>
            <person name="Yang W."/>
            <person name="Hu J."/>
            <person name="Xiao J."/>
            <person name="Yang Z."/>
            <person name="Liu Y."/>
            <person name="Xie Q."/>
            <person name="Yu H."/>
            <person name="Lian J."/>
            <person name="Wen P."/>
            <person name="Zhang F."/>
            <person name="Li H."/>
            <person name="Zeng Y."/>
            <person name="Xiong Z."/>
            <person name="Liu S."/>
            <person name="Zhou L."/>
            <person name="Huang Z."/>
            <person name="An N."/>
            <person name="Wang J."/>
            <person name="Zheng Q."/>
            <person name="Xiong Y."/>
            <person name="Wang G."/>
            <person name="Wang B."/>
            <person name="Wang J."/>
            <person name="Fan Y."/>
            <person name="da Fonseca R.R."/>
            <person name="Alfaro-Nunez A."/>
            <person name="Schubert M."/>
            <person name="Orlando L."/>
            <person name="Mourier T."/>
            <person name="Howard J.T."/>
            <person name="Ganapathy G."/>
            <person name="Pfenning A."/>
            <person name="Whitney O."/>
            <person name="Rivas M.V."/>
            <person name="Hara E."/>
            <person name="Smith J."/>
            <person name="Farre M."/>
            <person name="Narayan J."/>
            <person name="Slavov G."/>
            <person name="Romanov M.N."/>
            <person name="Borges R."/>
            <person name="Machado J.P."/>
            <person name="Khan I."/>
            <person name="Springer M.S."/>
            <person name="Gatesy J."/>
            <person name="Hoffmann F.G."/>
            <person name="Opazo J.C."/>
            <person name="Hastad O."/>
            <person name="Sawyer R.H."/>
            <person name="Kim H."/>
            <person name="Kim K.W."/>
            <person name="Kim H.J."/>
            <person name="Cho S."/>
            <person name="Li N."/>
            <person name="Huang Y."/>
            <person name="Bruford M.W."/>
            <person name="Zhan X."/>
            <person name="Dixon A."/>
            <person name="Bertelsen M.F."/>
            <person name="Derryberry E."/>
            <person name="Warren W."/>
            <person name="Wilson R.K."/>
            <person name="Li S."/>
            <person name="Ray D.A."/>
            <person name="Green R.E."/>
            <person name="O'Brien S.J."/>
            <person name="Griffin D."/>
            <person name="Johnson W.E."/>
            <person name="Haussler D."/>
            <person name="Ryder O.A."/>
            <person name="Willerslev E."/>
            <person name="Graves G.R."/>
            <person name="Alstrom P."/>
            <person name="Fjeldsa J."/>
            <person name="Mindell D.P."/>
            <person name="Edwards S.V."/>
            <person name="Braun E.L."/>
            <person name="Rahbek C."/>
            <person name="Burt D.W."/>
            <person name="Houde P."/>
            <person name="Zhang Y."/>
            <person name="Yang H."/>
            <person name="Wang J."/>
            <person name="Jarvis E.D."/>
            <person name="Gilbert M.T."/>
            <person name="Wang J."/>
        </authorList>
    </citation>
    <scope>NUCLEOTIDE SEQUENCE [LARGE SCALE GENOMIC DNA]</scope>
</reference>
<dbReference type="InterPro" id="IPR006052">
    <property type="entry name" value="TNF_dom"/>
</dbReference>
<evidence type="ECO:0000256" key="1">
    <source>
        <dbReference type="ARBA" id="ARBA00008670"/>
    </source>
</evidence>
<organism evidence="4 5">
    <name type="scientific">Charadrius vociferus</name>
    <name type="common">Killdeer</name>
    <name type="synonym">Aegialitis vocifera</name>
    <dbReference type="NCBI Taxonomy" id="50402"/>
    <lineage>
        <taxon>Eukaryota</taxon>
        <taxon>Metazoa</taxon>
        <taxon>Chordata</taxon>
        <taxon>Craniata</taxon>
        <taxon>Vertebrata</taxon>
        <taxon>Euteleostomi</taxon>
        <taxon>Archelosauria</taxon>
        <taxon>Archosauria</taxon>
        <taxon>Dinosauria</taxon>
        <taxon>Saurischia</taxon>
        <taxon>Theropoda</taxon>
        <taxon>Coelurosauria</taxon>
        <taxon>Aves</taxon>
        <taxon>Neognathae</taxon>
        <taxon>Neoaves</taxon>
        <taxon>Charadriiformes</taxon>
        <taxon>Charadriidae</taxon>
        <taxon>Charadrius</taxon>
    </lineage>
</organism>
<keyword evidence="5" id="KW-1185">Reference proteome</keyword>
<evidence type="ECO:0000259" key="3">
    <source>
        <dbReference type="Pfam" id="PF00229"/>
    </source>
</evidence>
<keyword evidence="2" id="KW-0472">Membrane</keyword>
<evidence type="ECO:0000313" key="4">
    <source>
        <dbReference type="EMBL" id="KGL95793.1"/>
    </source>
</evidence>
<dbReference type="Proteomes" id="UP000053858">
    <property type="component" value="Unassembled WGS sequence"/>
</dbReference>
<protein>
    <submittedName>
        <fullName evidence="4">Tumor necrosis factor ligand superfamily member 8</fullName>
    </submittedName>
</protein>
<dbReference type="InterPro" id="IPR053104">
    <property type="entry name" value="TNF_ligand_SF_member_8"/>
</dbReference>
<sequence>CSAQEQTLFQVKDSHESAMHMNEDTVSRRLGATNKTCLYFIIATLVALLVFAIATIMVLVVQRTAAGPATEAIAKPIRTGQGLWNTSEDHLSILQNFPTKRAAAYMRVSNPVNSSKLSLVEKGICEDIECKSEELVIRKQGVYLIYCHLNFHFPNCSNSPTDLKIELLVNDKVDRQTLFTWCASETCQEKTFKTLLQLHLAYLNVKDRISVTLNHPKFLNEISLPNDNVLGVLRYSDEM</sequence>
<dbReference type="EMBL" id="KL872462">
    <property type="protein sequence ID" value="KGL95793.1"/>
    <property type="molecule type" value="Genomic_DNA"/>
</dbReference>
<dbReference type="STRING" id="50402.A0A0A0AQF8"/>
<proteinExistence type="inferred from homology"/>
<dbReference type="GO" id="GO:0016020">
    <property type="term" value="C:membrane"/>
    <property type="evidence" value="ECO:0007669"/>
    <property type="project" value="InterPro"/>
</dbReference>
<evidence type="ECO:0000256" key="2">
    <source>
        <dbReference type="SAM" id="Phobius"/>
    </source>
</evidence>
<dbReference type="GO" id="GO:0006955">
    <property type="term" value="P:immune response"/>
    <property type="evidence" value="ECO:0007669"/>
    <property type="project" value="InterPro"/>
</dbReference>
<evidence type="ECO:0000313" key="5">
    <source>
        <dbReference type="Proteomes" id="UP000053858"/>
    </source>
</evidence>
<comment type="similarity">
    <text evidence="1">Belongs to the tumor necrosis factor family.</text>
</comment>
<feature type="domain" description="THD" evidence="3">
    <location>
        <begin position="129"/>
        <end position="234"/>
    </location>
</feature>
<dbReference type="PANTHER" id="PTHR32163">
    <property type="entry name" value="TUMOR NECROSIS FACTOR LIGAND SUPERFAMILY MEMBER 8"/>
    <property type="match status" value="1"/>
</dbReference>
<accession>A0A0A0AQF8</accession>
<dbReference type="SUPFAM" id="SSF49842">
    <property type="entry name" value="TNF-like"/>
    <property type="match status" value="1"/>
</dbReference>
<feature type="transmembrane region" description="Helical" evidence="2">
    <location>
        <begin position="37"/>
        <end position="61"/>
    </location>
</feature>
<keyword evidence="2" id="KW-1133">Transmembrane helix</keyword>
<gene>
    <name evidence="4" type="ORF">N301_12779</name>
</gene>
<keyword evidence="2" id="KW-0812">Transmembrane</keyword>
<dbReference type="PROSITE" id="PS00251">
    <property type="entry name" value="THD_1"/>
    <property type="match status" value="1"/>
</dbReference>
<dbReference type="Pfam" id="PF00229">
    <property type="entry name" value="TNF"/>
    <property type="match status" value="1"/>
</dbReference>
<dbReference type="PANTHER" id="PTHR32163:SF1">
    <property type="entry name" value="TUMOR NECROSIS FACTOR LIGAND SUPERFAMILY MEMBER 8"/>
    <property type="match status" value="1"/>
</dbReference>
<name>A0A0A0AQF8_CHAVO</name>
<dbReference type="Gene3D" id="2.60.120.40">
    <property type="match status" value="1"/>
</dbReference>
<dbReference type="GO" id="GO:0005164">
    <property type="term" value="F:tumor necrosis factor receptor binding"/>
    <property type="evidence" value="ECO:0007669"/>
    <property type="project" value="InterPro"/>
</dbReference>
<dbReference type="InterPro" id="IPR021184">
    <property type="entry name" value="TNF_CS"/>
</dbReference>
<dbReference type="InterPro" id="IPR008983">
    <property type="entry name" value="Tumour_necrosis_fac-like_dom"/>
</dbReference>
<feature type="non-terminal residue" evidence="4">
    <location>
        <position position="239"/>
    </location>
</feature>
<dbReference type="GO" id="GO:0043374">
    <property type="term" value="P:CD8-positive, alpha-beta T cell differentiation"/>
    <property type="evidence" value="ECO:0007669"/>
    <property type="project" value="TreeGrafter"/>
</dbReference>
<dbReference type="AlphaFoldDB" id="A0A0A0AQF8"/>